<dbReference type="STRING" id="373672.SAMN05421785_10210"/>
<feature type="domain" description="Glycosyltransferase 2-like" evidence="1">
    <location>
        <begin position="4"/>
        <end position="134"/>
    </location>
</feature>
<dbReference type="OrthoDB" id="9802649at2"/>
<dbReference type="AlphaFoldDB" id="A0A1N7L6E1"/>
<dbReference type="CDD" id="cd04196">
    <property type="entry name" value="GT_2_like_d"/>
    <property type="match status" value="1"/>
</dbReference>
<name>A0A1N7L6E1_9FLAO</name>
<reference evidence="2 3" key="1">
    <citation type="submission" date="2017-01" db="EMBL/GenBank/DDBJ databases">
        <authorList>
            <person name="Mah S.A."/>
            <person name="Swanson W.J."/>
            <person name="Moy G.W."/>
            <person name="Vacquier V.D."/>
        </authorList>
    </citation>
    <scope>NUCLEOTIDE SEQUENCE [LARGE SCALE GENOMIC DNA]</scope>
    <source>
        <strain evidence="2 3">DSM 18014</strain>
    </source>
</reference>
<sequence>MKTSVALCTYNGEKFLQKQIDSILNQTHPVDEIIVCDDRSTDATVEILNSYKEKYPELFQIHINEKNLRSVKNFEKAISLCTHEIIFLSDQDDIWVENKVEKYLNYFENHPETEVIASNGFGIDDDGKLLDVITIWDVIGFMKAKNIKIDFFEIISFSGNIATGATMAIKKDFVKKTIPFPLVPEFHHDEWIALIAASENRFDFIDDKMFYYRQHQSQQVGGVFFDNNERKKNTLLRFFSLDFNVQTFSNYKHLLKRIANSYQKHKHILEESQVHHDIFSKNLDLFKSLYYKYKEEMKKKYPVRFFILNIVDKIKNKRQLEK</sequence>
<dbReference type="SUPFAM" id="SSF53448">
    <property type="entry name" value="Nucleotide-diphospho-sugar transferases"/>
    <property type="match status" value="1"/>
</dbReference>
<dbReference type="Pfam" id="PF00535">
    <property type="entry name" value="Glycos_transf_2"/>
    <property type="match status" value="1"/>
</dbReference>
<gene>
    <name evidence="2" type="ORF">SAMN05421785_10210</name>
</gene>
<dbReference type="InterPro" id="IPR029044">
    <property type="entry name" value="Nucleotide-diphossugar_trans"/>
</dbReference>
<dbReference type="InterPro" id="IPR001173">
    <property type="entry name" value="Glyco_trans_2-like"/>
</dbReference>
<dbReference type="EMBL" id="FTOV01000002">
    <property type="protein sequence ID" value="SIS69260.1"/>
    <property type="molecule type" value="Genomic_DNA"/>
</dbReference>
<evidence type="ECO:0000313" key="3">
    <source>
        <dbReference type="Proteomes" id="UP000185781"/>
    </source>
</evidence>
<keyword evidence="2" id="KW-0808">Transferase</keyword>
<dbReference type="PANTHER" id="PTHR22916:SF3">
    <property type="entry name" value="UDP-GLCNAC:BETAGAL BETA-1,3-N-ACETYLGLUCOSAMINYLTRANSFERASE-LIKE PROTEIN 1"/>
    <property type="match status" value="1"/>
</dbReference>
<dbReference type="GO" id="GO:0016758">
    <property type="term" value="F:hexosyltransferase activity"/>
    <property type="evidence" value="ECO:0007669"/>
    <property type="project" value="UniProtKB-ARBA"/>
</dbReference>
<dbReference type="PANTHER" id="PTHR22916">
    <property type="entry name" value="GLYCOSYLTRANSFERASE"/>
    <property type="match status" value="1"/>
</dbReference>
<proteinExistence type="predicted"/>
<evidence type="ECO:0000313" key="2">
    <source>
        <dbReference type="EMBL" id="SIS69260.1"/>
    </source>
</evidence>
<organism evidence="2 3">
    <name type="scientific">Chryseobacterium gambrini</name>
    <dbReference type="NCBI Taxonomy" id="373672"/>
    <lineage>
        <taxon>Bacteria</taxon>
        <taxon>Pseudomonadati</taxon>
        <taxon>Bacteroidota</taxon>
        <taxon>Flavobacteriia</taxon>
        <taxon>Flavobacteriales</taxon>
        <taxon>Weeksellaceae</taxon>
        <taxon>Chryseobacterium group</taxon>
        <taxon>Chryseobacterium</taxon>
    </lineage>
</organism>
<dbReference type="Proteomes" id="UP000185781">
    <property type="component" value="Unassembled WGS sequence"/>
</dbReference>
<accession>A0A1N7L6E1</accession>
<protein>
    <submittedName>
        <fullName evidence="2">Glycosyl transferase family 2</fullName>
    </submittedName>
</protein>
<evidence type="ECO:0000259" key="1">
    <source>
        <dbReference type="Pfam" id="PF00535"/>
    </source>
</evidence>
<dbReference type="Gene3D" id="3.90.550.10">
    <property type="entry name" value="Spore Coat Polysaccharide Biosynthesis Protein SpsA, Chain A"/>
    <property type="match status" value="1"/>
</dbReference>
<dbReference type="RefSeq" id="WP_076390575.1">
    <property type="nucleotide sequence ID" value="NZ_FTOV01000002.1"/>
</dbReference>